<dbReference type="STRING" id="948102.BKG76_01525"/>
<sequence>MWGRKSVEKAHAHCRNNRVALSRSDVCGCFYCLAIYSPSAITEWTDYDDSALCPKCGIDSVLAEDSGYPITKVFLTRMYARWFAIVHRVDGGQS</sequence>
<reference evidence="1 2" key="1">
    <citation type="submission" date="2016-10" db="EMBL/GenBank/DDBJ databases">
        <title>Evaluation of Human, Veterinary and Environmental Mycobacterium chelonae Isolates by Core Genome Phylogenomic Analysis, Targeted Gene Comparison, and Anti-microbial Susceptibility Patterns: A Tale of Mistaken Identities.</title>
        <authorList>
            <person name="Fogelson S.B."/>
            <person name="Camus A.C."/>
            <person name="Lorenz W."/>
            <person name="Vasireddy R."/>
            <person name="Vasireddy S."/>
            <person name="Smith T."/>
            <person name="Brown-Elliott B.A."/>
            <person name="Wallace R.J.Jr."/>
            <person name="Hasan N.A."/>
            <person name="Reischl U."/>
            <person name="Sanchez S."/>
        </authorList>
    </citation>
    <scope>NUCLEOTIDE SEQUENCE [LARGE SCALE GENOMIC DNA]</scope>
    <source>
        <strain evidence="1 2">1559</strain>
    </source>
</reference>
<gene>
    <name evidence="1" type="ORF">BKG76_01525</name>
</gene>
<dbReference type="Proteomes" id="UP000179616">
    <property type="component" value="Unassembled WGS sequence"/>
</dbReference>
<evidence type="ECO:0000313" key="1">
    <source>
        <dbReference type="EMBL" id="OHU30469.1"/>
    </source>
</evidence>
<accession>A0A1S1L8X1</accession>
<evidence type="ECO:0008006" key="3">
    <source>
        <dbReference type="Google" id="ProtNLM"/>
    </source>
</evidence>
<proteinExistence type="predicted"/>
<name>A0A1S1L8X1_9MYCO</name>
<protein>
    <recommendedName>
        <fullName evidence="3">Cytoplasmic protein</fullName>
    </recommendedName>
</protein>
<evidence type="ECO:0000313" key="2">
    <source>
        <dbReference type="Proteomes" id="UP000179616"/>
    </source>
</evidence>
<dbReference type="AlphaFoldDB" id="A0A1S1L8X1"/>
<dbReference type="EMBL" id="MLIK01000004">
    <property type="protein sequence ID" value="OHU30469.1"/>
    <property type="molecule type" value="Genomic_DNA"/>
</dbReference>
<organism evidence="1 2">
    <name type="scientific">Mycobacteroides franklinii</name>
    <dbReference type="NCBI Taxonomy" id="948102"/>
    <lineage>
        <taxon>Bacteria</taxon>
        <taxon>Bacillati</taxon>
        <taxon>Actinomycetota</taxon>
        <taxon>Actinomycetes</taxon>
        <taxon>Mycobacteriales</taxon>
        <taxon>Mycobacteriaceae</taxon>
        <taxon>Mycobacteroides</taxon>
    </lineage>
</organism>
<dbReference type="OrthoDB" id="9800296at2"/>
<comment type="caution">
    <text evidence="1">The sequence shown here is derived from an EMBL/GenBank/DDBJ whole genome shotgun (WGS) entry which is preliminary data.</text>
</comment>